<dbReference type="EMBL" id="CCKQ01014723">
    <property type="protein sequence ID" value="CDW86515.1"/>
    <property type="molecule type" value="Genomic_DNA"/>
</dbReference>
<evidence type="ECO:0000256" key="9">
    <source>
        <dbReference type="SAM" id="Phobius"/>
    </source>
</evidence>
<dbReference type="PANTHER" id="PTHR24223:SF456">
    <property type="entry name" value="MULTIDRUG RESISTANCE-ASSOCIATED PROTEIN LETHAL(2)03659"/>
    <property type="match status" value="1"/>
</dbReference>
<evidence type="ECO:0000256" key="2">
    <source>
        <dbReference type="ARBA" id="ARBA00009726"/>
    </source>
</evidence>
<dbReference type="PANTHER" id="PTHR24223">
    <property type="entry name" value="ATP-BINDING CASSETTE SUB-FAMILY C"/>
    <property type="match status" value="1"/>
</dbReference>
<dbReference type="InterPro" id="IPR011527">
    <property type="entry name" value="ABC1_TM_dom"/>
</dbReference>
<evidence type="ECO:0000256" key="3">
    <source>
        <dbReference type="ARBA" id="ARBA00022448"/>
    </source>
</evidence>
<feature type="transmembrane region" description="Helical" evidence="9">
    <location>
        <begin position="249"/>
        <end position="267"/>
    </location>
</feature>
<keyword evidence="4 9" id="KW-0812">Transmembrane</keyword>
<keyword evidence="12" id="KW-1185">Reference proteome</keyword>
<dbReference type="GO" id="GO:0016020">
    <property type="term" value="C:membrane"/>
    <property type="evidence" value="ECO:0007669"/>
    <property type="project" value="UniProtKB-SubCell"/>
</dbReference>
<evidence type="ECO:0000256" key="1">
    <source>
        <dbReference type="ARBA" id="ARBA00004141"/>
    </source>
</evidence>
<dbReference type="CDD" id="cd18579">
    <property type="entry name" value="ABC_6TM_ABCC_D1"/>
    <property type="match status" value="1"/>
</dbReference>
<evidence type="ECO:0000256" key="7">
    <source>
        <dbReference type="ARBA" id="ARBA00022989"/>
    </source>
</evidence>
<keyword evidence="3" id="KW-0813">Transport</keyword>
<evidence type="ECO:0000313" key="12">
    <source>
        <dbReference type="Proteomes" id="UP000039865"/>
    </source>
</evidence>
<dbReference type="OMA" id="CWEKPFE"/>
<dbReference type="GO" id="GO:0005524">
    <property type="term" value="F:ATP binding"/>
    <property type="evidence" value="ECO:0007669"/>
    <property type="project" value="UniProtKB-KW"/>
</dbReference>
<reference evidence="11 12" key="1">
    <citation type="submission" date="2014-06" db="EMBL/GenBank/DDBJ databases">
        <authorList>
            <person name="Swart Estienne"/>
        </authorList>
    </citation>
    <scope>NUCLEOTIDE SEQUENCE [LARGE SCALE GENOMIC DNA]</scope>
    <source>
        <strain evidence="11 12">130c</strain>
    </source>
</reference>
<evidence type="ECO:0000256" key="6">
    <source>
        <dbReference type="ARBA" id="ARBA00022840"/>
    </source>
</evidence>
<proteinExistence type="inferred from homology"/>
<dbReference type="Pfam" id="PF00664">
    <property type="entry name" value="ABC_membrane"/>
    <property type="match status" value="1"/>
</dbReference>
<organism evidence="11 12">
    <name type="scientific">Stylonychia lemnae</name>
    <name type="common">Ciliate</name>
    <dbReference type="NCBI Taxonomy" id="5949"/>
    <lineage>
        <taxon>Eukaryota</taxon>
        <taxon>Sar</taxon>
        <taxon>Alveolata</taxon>
        <taxon>Ciliophora</taxon>
        <taxon>Intramacronucleata</taxon>
        <taxon>Spirotrichea</taxon>
        <taxon>Stichotrichia</taxon>
        <taxon>Sporadotrichida</taxon>
        <taxon>Oxytrichidae</taxon>
        <taxon>Stylonychinae</taxon>
        <taxon>Stylonychia</taxon>
    </lineage>
</organism>
<keyword evidence="8 9" id="KW-0472">Membrane</keyword>
<dbReference type="PROSITE" id="PS50929">
    <property type="entry name" value="ABC_TM1F"/>
    <property type="match status" value="1"/>
</dbReference>
<dbReference type="SUPFAM" id="SSF90123">
    <property type="entry name" value="ABC transporter transmembrane region"/>
    <property type="match status" value="1"/>
</dbReference>
<dbReference type="InterPro" id="IPR044746">
    <property type="entry name" value="ABCC_6TM_D1"/>
</dbReference>
<dbReference type="GO" id="GO:0140359">
    <property type="term" value="F:ABC-type transporter activity"/>
    <property type="evidence" value="ECO:0007669"/>
    <property type="project" value="InterPro"/>
</dbReference>
<protein>
    <submittedName>
        <fullName evidence="11">Atp-binding cassette superfamily</fullName>
    </submittedName>
</protein>
<feature type="transmembrane region" description="Helical" evidence="9">
    <location>
        <begin position="225"/>
        <end position="243"/>
    </location>
</feature>
<dbReference type="InterPro" id="IPR036640">
    <property type="entry name" value="ABC1_TM_sf"/>
</dbReference>
<keyword evidence="6 11" id="KW-0067">ATP-binding</keyword>
<evidence type="ECO:0000256" key="4">
    <source>
        <dbReference type="ARBA" id="ARBA00022692"/>
    </source>
</evidence>
<dbReference type="OrthoDB" id="6500128at2759"/>
<comment type="subcellular location">
    <subcellularLocation>
        <location evidence="1">Membrane</location>
        <topology evidence="1">Multi-pass membrane protein</topology>
    </subcellularLocation>
</comment>
<keyword evidence="7 9" id="KW-1133">Transmembrane helix</keyword>
<dbReference type="Proteomes" id="UP000039865">
    <property type="component" value="Unassembled WGS sequence"/>
</dbReference>
<feature type="transmembrane region" description="Helical" evidence="9">
    <location>
        <begin position="145"/>
        <end position="164"/>
    </location>
</feature>
<gene>
    <name evidence="11" type="primary">Contig2642.g2833</name>
    <name evidence="11" type="ORF">STYLEM_15610</name>
</gene>
<evidence type="ECO:0000313" key="11">
    <source>
        <dbReference type="EMBL" id="CDW86515.1"/>
    </source>
</evidence>
<keyword evidence="5" id="KW-0547">Nucleotide-binding</keyword>
<comment type="similarity">
    <text evidence="2">Belongs to the ABC transporter superfamily. ABCC family. Conjugate transporter (TC 3.A.1.208) subfamily.</text>
</comment>
<feature type="domain" description="ABC transmembrane type-1" evidence="10">
    <location>
        <begin position="110"/>
        <end position="380"/>
    </location>
</feature>
<feature type="transmembrane region" description="Helical" evidence="9">
    <location>
        <begin position="109"/>
        <end position="130"/>
    </location>
</feature>
<dbReference type="AlphaFoldDB" id="A0A078AVS1"/>
<evidence type="ECO:0000256" key="5">
    <source>
        <dbReference type="ARBA" id="ARBA00022741"/>
    </source>
</evidence>
<dbReference type="InterPro" id="IPR050173">
    <property type="entry name" value="ABC_transporter_C-like"/>
</dbReference>
<dbReference type="Gene3D" id="1.20.1560.10">
    <property type="entry name" value="ABC transporter type 1, transmembrane domain"/>
    <property type="match status" value="1"/>
</dbReference>
<evidence type="ECO:0000256" key="8">
    <source>
        <dbReference type="ARBA" id="ARBA00023136"/>
    </source>
</evidence>
<evidence type="ECO:0000259" key="10">
    <source>
        <dbReference type="PROSITE" id="PS50929"/>
    </source>
</evidence>
<sequence>MDQSLLAKNDRTLDQSQHQDLIKNDLRQFMPEQEIKEMGIWNKLFFSWANGLISFAKKNQIHINQMGKIKDQDRVELQYNKLKKSWKLYKNRKGNSLFKAVLHAYRYEYFIAVIFNLVVTSIEISSPLLIKRIIDYIQDPDEEQYIGFLLVTTLIVTQGFKYILSDHLDYYQRLIGVRSTNAMIALIYNKTLKVSSATNKKFSNGEIVNFIQVDAQKLNIISENLATVLKQPVLLITCIVLLFHYMGSSFLAGVAVTAAAFCVNLFVNKFSTRYQTAYMKLQDQRVNLTTECLNNIKMLKLYSWQEAFERMIGQKRSEELAVLWKIFTVSCVNMTSQYFFPSILGAAVFSAYIGSGNTLDLSVAYTVNTIFNLLKSSQLQ</sequence>
<name>A0A078AVS1_STYLE</name>
<dbReference type="InParanoid" id="A0A078AVS1"/>
<accession>A0A078AVS1</accession>